<dbReference type="SUPFAM" id="SSF56112">
    <property type="entry name" value="Protein kinase-like (PK-like)"/>
    <property type="match status" value="1"/>
</dbReference>
<reference evidence="2 3" key="2">
    <citation type="submission" date="2020-05" db="EMBL/GenBank/DDBJ databases">
        <authorList>
            <person name="Campoy J."/>
            <person name="Schneeberger K."/>
            <person name="Spophaly S."/>
        </authorList>
    </citation>
    <scope>NUCLEOTIDE SEQUENCE [LARGE SCALE GENOMIC DNA]</scope>
    <source>
        <strain evidence="2">PruArmRojPasFocal</strain>
    </source>
</reference>
<evidence type="ECO:0000313" key="2">
    <source>
        <dbReference type="EMBL" id="CAB4309018.1"/>
    </source>
</evidence>
<accession>A0A6J5XDR9</accession>
<dbReference type="EMBL" id="CAEKDK010000004">
    <property type="protein sequence ID" value="CAB4278607.1"/>
    <property type="molecule type" value="Genomic_DNA"/>
</dbReference>
<dbReference type="Gene3D" id="3.30.200.20">
    <property type="entry name" value="Phosphorylase Kinase, domain 1"/>
    <property type="match status" value="1"/>
</dbReference>
<evidence type="ECO:0000313" key="3">
    <source>
        <dbReference type="Proteomes" id="UP000507222"/>
    </source>
</evidence>
<proteinExistence type="predicted"/>
<dbReference type="Proteomes" id="UP000507245">
    <property type="component" value="Unassembled WGS sequence"/>
</dbReference>
<organism evidence="2 4">
    <name type="scientific">Prunus armeniaca</name>
    <name type="common">Apricot</name>
    <name type="synonym">Armeniaca vulgaris</name>
    <dbReference type="NCBI Taxonomy" id="36596"/>
    <lineage>
        <taxon>Eukaryota</taxon>
        <taxon>Viridiplantae</taxon>
        <taxon>Streptophyta</taxon>
        <taxon>Embryophyta</taxon>
        <taxon>Tracheophyta</taxon>
        <taxon>Spermatophyta</taxon>
        <taxon>Magnoliopsida</taxon>
        <taxon>eudicotyledons</taxon>
        <taxon>Gunneridae</taxon>
        <taxon>Pentapetalae</taxon>
        <taxon>rosids</taxon>
        <taxon>fabids</taxon>
        <taxon>Rosales</taxon>
        <taxon>Rosaceae</taxon>
        <taxon>Amygdaloideae</taxon>
        <taxon>Amygdaleae</taxon>
        <taxon>Prunus</taxon>
    </lineage>
</organism>
<dbReference type="InterPro" id="IPR011009">
    <property type="entry name" value="Kinase-like_dom_sf"/>
</dbReference>
<evidence type="ECO:0000313" key="1">
    <source>
        <dbReference type="EMBL" id="CAB4278607.1"/>
    </source>
</evidence>
<dbReference type="EMBL" id="CAEKKB010000004">
    <property type="protein sequence ID" value="CAB4309018.1"/>
    <property type="molecule type" value="Genomic_DNA"/>
</dbReference>
<name>A0A6J5XDR9_PRUAR</name>
<evidence type="ECO:0000313" key="4">
    <source>
        <dbReference type="Proteomes" id="UP000507245"/>
    </source>
</evidence>
<protein>
    <recommendedName>
        <fullName evidence="5">Protein kinase domain-containing protein</fullName>
    </recommendedName>
</protein>
<reference evidence="4" key="1">
    <citation type="journal article" date="2020" name="Genome Biol.">
        <title>Gamete binning: chromosome-level and haplotype-resolved genome assembly enabled by high-throughput single-cell sequencing of gamete genomes.</title>
        <authorList>
            <person name="Campoy J.A."/>
            <person name="Sun H."/>
            <person name="Goel M."/>
            <person name="Jiao W.-B."/>
            <person name="Folz-Donahue K."/>
            <person name="Wang N."/>
            <person name="Rubio M."/>
            <person name="Liu C."/>
            <person name="Kukat C."/>
            <person name="Ruiz D."/>
            <person name="Huettel B."/>
            <person name="Schneeberger K."/>
        </authorList>
    </citation>
    <scope>NUCLEOTIDE SEQUENCE [LARGE SCALE GENOMIC DNA]</scope>
    <source>
        <strain evidence="4">cv. Rojo Pasion</strain>
    </source>
</reference>
<dbReference type="OrthoDB" id="10560224at2759"/>
<keyword evidence="4" id="KW-1185">Reference proteome</keyword>
<sequence>MSELESSQFEVEDWEFRVGDVGSAARVQTRFHRACGYLHVIKYFTTIEARNPSSKLVESLKRALDKQRKVEQRKVVGLKKKLAYAEEALAKVEAKKMEEIAQVHVEAVEAKLRNHPNIFKLKQVFLEFDGTTYLVFEFMEGNLS</sequence>
<dbReference type="Proteomes" id="UP000507222">
    <property type="component" value="Unassembled WGS sequence"/>
</dbReference>
<gene>
    <name evidence="1" type="ORF">CURHAP_LOCUS30041</name>
    <name evidence="2" type="ORF">ORAREDHAP_LOCUS29673</name>
</gene>
<dbReference type="AlphaFoldDB" id="A0A6J5XDR9"/>
<evidence type="ECO:0008006" key="5">
    <source>
        <dbReference type="Google" id="ProtNLM"/>
    </source>
</evidence>